<feature type="region of interest" description="Disordered" evidence="1">
    <location>
        <begin position="245"/>
        <end position="321"/>
    </location>
</feature>
<evidence type="ECO:0000313" key="2">
    <source>
        <dbReference type="EMBL" id="KAF7807809.1"/>
    </source>
</evidence>
<reference evidence="2" key="1">
    <citation type="submission" date="2020-09" db="EMBL/GenBank/DDBJ databases">
        <title>Genome-Enabled Discovery of Anthraquinone Biosynthesis in Senna tora.</title>
        <authorList>
            <person name="Kang S.-H."/>
            <person name="Pandey R.P."/>
            <person name="Lee C.-M."/>
            <person name="Sim J.-S."/>
            <person name="Jeong J.-T."/>
            <person name="Choi B.-S."/>
            <person name="Jung M."/>
            <person name="Ginzburg D."/>
            <person name="Zhao K."/>
            <person name="Won S.Y."/>
            <person name="Oh T.-J."/>
            <person name="Yu Y."/>
            <person name="Kim N.-H."/>
            <person name="Lee O.R."/>
            <person name="Lee T.-H."/>
            <person name="Bashyal P."/>
            <person name="Kim T.-S."/>
            <person name="Lee W.-H."/>
            <person name="Kawkins C."/>
            <person name="Kim C.-K."/>
            <person name="Kim J.S."/>
            <person name="Ahn B.O."/>
            <person name="Rhee S.Y."/>
            <person name="Sohng J.K."/>
        </authorList>
    </citation>
    <scope>NUCLEOTIDE SEQUENCE</scope>
    <source>
        <tissue evidence="2">Leaf</tissue>
    </source>
</reference>
<keyword evidence="3" id="KW-1185">Reference proteome</keyword>
<sequence length="321" mass="34690">MTTHHLLQSRAIIGATHSVLNQGGSVIFALVKGSIVLVHQIVIKLGIVRSDTLLVPAPLEVVDRPDEARTTKPSPFWGNKFFRDESSGKGCYREERSCGTGEASVEGTSDDALPRLASSRLAVAKIRAMLCLLVLEKEKTHMNKLSTKKNSKAKNRTINRSKKEMQNQELGVNIEGAQPKKFKTPISKSVKGGITPPPLPAWDTDEPLGSRLFKAFETSRSKEAKKNSQILRRSLAEVNVLRVSTTTTSNPACSSEVASAPPEDRGATPSNPSSLLTRPWLNKGETSSEEPEVSVTTTMELSLTASDPPITVAKDGSPKGL</sequence>
<gene>
    <name evidence="2" type="ORF">G2W53_039970</name>
</gene>
<dbReference type="EMBL" id="JAAIUW010000012">
    <property type="protein sequence ID" value="KAF7807809.1"/>
    <property type="molecule type" value="Genomic_DNA"/>
</dbReference>
<feature type="compositionally biased region" description="Polar residues" evidence="1">
    <location>
        <begin position="245"/>
        <end position="257"/>
    </location>
</feature>
<evidence type="ECO:0000256" key="1">
    <source>
        <dbReference type="SAM" id="MobiDB-lite"/>
    </source>
</evidence>
<name>A0A834T242_9FABA</name>
<dbReference type="AlphaFoldDB" id="A0A834T242"/>
<feature type="region of interest" description="Disordered" evidence="1">
    <location>
        <begin position="184"/>
        <end position="206"/>
    </location>
</feature>
<dbReference type="Proteomes" id="UP000634136">
    <property type="component" value="Unassembled WGS sequence"/>
</dbReference>
<proteinExistence type="predicted"/>
<comment type="caution">
    <text evidence="2">The sequence shown here is derived from an EMBL/GenBank/DDBJ whole genome shotgun (WGS) entry which is preliminary data.</text>
</comment>
<accession>A0A834T242</accession>
<evidence type="ECO:0000313" key="3">
    <source>
        <dbReference type="Proteomes" id="UP000634136"/>
    </source>
</evidence>
<organism evidence="2 3">
    <name type="scientific">Senna tora</name>
    <dbReference type="NCBI Taxonomy" id="362788"/>
    <lineage>
        <taxon>Eukaryota</taxon>
        <taxon>Viridiplantae</taxon>
        <taxon>Streptophyta</taxon>
        <taxon>Embryophyta</taxon>
        <taxon>Tracheophyta</taxon>
        <taxon>Spermatophyta</taxon>
        <taxon>Magnoliopsida</taxon>
        <taxon>eudicotyledons</taxon>
        <taxon>Gunneridae</taxon>
        <taxon>Pentapetalae</taxon>
        <taxon>rosids</taxon>
        <taxon>fabids</taxon>
        <taxon>Fabales</taxon>
        <taxon>Fabaceae</taxon>
        <taxon>Caesalpinioideae</taxon>
        <taxon>Cassia clade</taxon>
        <taxon>Senna</taxon>
    </lineage>
</organism>
<protein>
    <submittedName>
        <fullName evidence="2">Uncharacterized protein</fullName>
    </submittedName>
</protein>